<accession>A0ABV7FBL1</accession>
<organism evidence="1 2">
    <name type="scientific">Undibacterium arcticum</name>
    <dbReference type="NCBI Taxonomy" id="1762892"/>
    <lineage>
        <taxon>Bacteria</taxon>
        <taxon>Pseudomonadati</taxon>
        <taxon>Pseudomonadota</taxon>
        <taxon>Betaproteobacteria</taxon>
        <taxon>Burkholderiales</taxon>
        <taxon>Oxalobacteraceae</taxon>
        <taxon>Undibacterium</taxon>
    </lineage>
</organism>
<reference evidence="2" key="1">
    <citation type="journal article" date="2019" name="Int. J. Syst. Evol. Microbiol.">
        <title>The Global Catalogue of Microorganisms (GCM) 10K type strain sequencing project: providing services to taxonomists for standard genome sequencing and annotation.</title>
        <authorList>
            <consortium name="The Broad Institute Genomics Platform"/>
            <consortium name="The Broad Institute Genome Sequencing Center for Infectious Disease"/>
            <person name="Wu L."/>
            <person name="Ma J."/>
        </authorList>
    </citation>
    <scope>NUCLEOTIDE SEQUENCE [LARGE SCALE GENOMIC DNA]</scope>
    <source>
        <strain evidence="2">KCTC 42986</strain>
    </source>
</reference>
<protein>
    <submittedName>
        <fullName evidence="1">YqjD family protein</fullName>
    </submittedName>
</protein>
<dbReference type="Proteomes" id="UP001595530">
    <property type="component" value="Unassembled WGS sequence"/>
</dbReference>
<gene>
    <name evidence="1" type="ORF">ACFOFO_24275</name>
</gene>
<proteinExistence type="predicted"/>
<keyword evidence="2" id="KW-1185">Reference proteome</keyword>
<evidence type="ECO:0000313" key="1">
    <source>
        <dbReference type="EMBL" id="MFC3111031.1"/>
    </source>
</evidence>
<comment type="caution">
    <text evidence="1">The sequence shown here is derived from an EMBL/GenBank/DDBJ whole genome shotgun (WGS) entry which is preliminary data.</text>
</comment>
<dbReference type="EMBL" id="JBHRTP010000096">
    <property type="protein sequence ID" value="MFC3111031.1"/>
    <property type="molecule type" value="Genomic_DNA"/>
</dbReference>
<name>A0ABV7FBL1_9BURK</name>
<evidence type="ECO:0000313" key="2">
    <source>
        <dbReference type="Proteomes" id="UP001595530"/>
    </source>
</evidence>
<sequence length="123" mass="12954">MKIKTIFSGEIMEPFEKLTPSAKPNQGNMASSLDQVSAGAHNTIDKVSGAARPAVDRIASGAHQAVDKLAVAAGTLGSKGDQLKEVQARLMEEARVYVRENPVTSLGIAAGIGYLLSRVFSSR</sequence>
<dbReference type="RefSeq" id="WP_390324268.1">
    <property type="nucleotide sequence ID" value="NZ_JBHRTP010000096.1"/>
</dbReference>